<protein>
    <recommendedName>
        <fullName evidence="8">Putative transcription factor kapC</fullName>
    </recommendedName>
</protein>
<dbReference type="Pfam" id="PF00170">
    <property type="entry name" value="bZIP_1"/>
    <property type="match status" value="1"/>
</dbReference>
<organism evidence="11 12">
    <name type="scientific">Podospora didyma</name>
    <dbReference type="NCBI Taxonomy" id="330526"/>
    <lineage>
        <taxon>Eukaryota</taxon>
        <taxon>Fungi</taxon>
        <taxon>Dikarya</taxon>
        <taxon>Ascomycota</taxon>
        <taxon>Pezizomycotina</taxon>
        <taxon>Sordariomycetes</taxon>
        <taxon>Sordariomycetidae</taxon>
        <taxon>Sordariales</taxon>
        <taxon>Podosporaceae</taxon>
        <taxon>Podospora</taxon>
    </lineage>
</organism>
<evidence type="ECO:0000313" key="12">
    <source>
        <dbReference type="Proteomes" id="UP001285441"/>
    </source>
</evidence>
<evidence type="ECO:0000256" key="1">
    <source>
        <dbReference type="ARBA" id="ARBA00004049"/>
    </source>
</evidence>
<evidence type="ECO:0000256" key="2">
    <source>
        <dbReference type="ARBA" id="ARBA00004123"/>
    </source>
</evidence>
<dbReference type="CDD" id="cd14688">
    <property type="entry name" value="bZIP_YAP"/>
    <property type="match status" value="1"/>
</dbReference>
<evidence type="ECO:0000256" key="7">
    <source>
        <dbReference type="ARBA" id="ARBA00023242"/>
    </source>
</evidence>
<feature type="domain" description="BZIP" evidence="10">
    <location>
        <begin position="96"/>
        <end position="111"/>
    </location>
</feature>
<dbReference type="InterPro" id="IPR004827">
    <property type="entry name" value="bZIP"/>
</dbReference>
<evidence type="ECO:0000256" key="9">
    <source>
        <dbReference type="SAM" id="MobiDB-lite"/>
    </source>
</evidence>
<evidence type="ECO:0000256" key="6">
    <source>
        <dbReference type="ARBA" id="ARBA00023163"/>
    </source>
</evidence>
<evidence type="ECO:0000256" key="5">
    <source>
        <dbReference type="ARBA" id="ARBA00023125"/>
    </source>
</evidence>
<dbReference type="GO" id="GO:0090575">
    <property type="term" value="C:RNA polymerase II transcription regulator complex"/>
    <property type="evidence" value="ECO:0007669"/>
    <property type="project" value="TreeGrafter"/>
</dbReference>
<dbReference type="SMART" id="SM00338">
    <property type="entry name" value="BRLZ"/>
    <property type="match status" value="1"/>
</dbReference>
<evidence type="ECO:0000256" key="4">
    <source>
        <dbReference type="ARBA" id="ARBA00023015"/>
    </source>
</evidence>
<keyword evidence="6" id="KW-0804">Transcription</keyword>
<dbReference type="PANTHER" id="PTHR40621:SF11">
    <property type="entry name" value="TRANSCRIPTION FACTOR KAPC-RELATED"/>
    <property type="match status" value="1"/>
</dbReference>
<evidence type="ECO:0000313" key="11">
    <source>
        <dbReference type="EMBL" id="KAK3370213.1"/>
    </source>
</evidence>
<accession>A0AAE0N4T7</accession>
<gene>
    <name evidence="11" type="ORF">B0H63DRAFT_486472</name>
</gene>
<dbReference type="SUPFAM" id="SSF57959">
    <property type="entry name" value="Leucine zipper domain"/>
    <property type="match status" value="1"/>
</dbReference>
<dbReference type="InterPro" id="IPR046347">
    <property type="entry name" value="bZIP_sf"/>
</dbReference>
<keyword evidence="12" id="KW-1185">Reference proteome</keyword>
<dbReference type="AlphaFoldDB" id="A0AAE0N4T7"/>
<proteinExistence type="inferred from homology"/>
<name>A0AAE0N4T7_9PEZI</name>
<evidence type="ECO:0000256" key="8">
    <source>
        <dbReference type="ARBA" id="ARBA00044067"/>
    </source>
</evidence>
<evidence type="ECO:0000256" key="3">
    <source>
        <dbReference type="ARBA" id="ARBA00007163"/>
    </source>
</evidence>
<dbReference type="GO" id="GO:0000976">
    <property type="term" value="F:transcription cis-regulatory region binding"/>
    <property type="evidence" value="ECO:0007669"/>
    <property type="project" value="InterPro"/>
</dbReference>
<sequence length="192" mass="21856">MEEYGTILDVPSPSNSLYYMYGESEQYLDTNTSESQSPSSSAYDMTYVAELSNTSSVYPSPEREEGSPQPTTQQKPAAKRKRENRYKNAPPSVLSRRRAQNRASQRAYRERKDQRIKDLEQMLNDAKQRNDVLGQAYATLHAEYIALKTSQIKDQSYQSELAYHPSMGLNGGNEGLDLDMYVYSDMNNGYSL</sequence>
<dbReference type="PROSITE" id="PS00036">
    <property type="entry name" value="BZIP_BASIC"/>
    <property type="match status" value="1"/>
</dbReference>
<comment type="caution">
    <text evidence="11">The sequence shown here is derived from an EMBL/GenBank/DDBJ whole genome shotgun (WGS) entry which is preliminary data.</text>
</comment>
<dbReference type="Gene3D" id="1.20.5.170">
    <property type="match status" value="1"/>
</dbReference>
<dbReference type="PANTHER" id="PTHR40621">
    <property type="entry name" value="TRANSCRIPTION FACTOR KAPC-RELATED"/>
    <property type="match status" value="1"/>
</dbReference>
<evidence type="ECO:0000259" key="10">
    <source>
        <dbReference type="PROSITE" id="PS00036"/>
    </source>
</evidence>
<reference evidence="11" key="2">
    <citation type="submission" date="2023-06" db="EMBL/GenBank/DDBJ databases">
        <authorList>
            <consortium name="Lawrence Berkeley National Laboratory"/>
            <person name="Haridas S."/>
            <person name="Hensen N."/>
            <person name="Bonometti L."/>
            <person name="Westerberg I."/>
            <person name="Brannstrom I.O."/>
            <person name="Guillou S."/>
            <person name="Cros-Aarteil S."/>
            <person name="Calhoun S."/>
            <person name="Kuo A."/>
            <person name="Mondo S."/>
            <person name="Pangilinan J."/>
            <person name="Riley R."/>
            <person name="LaButti K."/>
            <person name="Andreopoulos B."/>
            <person name="Lipzen A."/>
            <person name="Chen C."/>
            <person name="Yanf M."/>
            <person name="Daum C."/>
            <person name="Ng V."/>
            <person name="Clum A."/>
            <person name="Steindorff A."/>
            <person name="Ohm R."/>
            <person name="Martin F."/>
            <person name="Silar P."/>
            <person name="Natvig D."/>
            <person name="Lalanne C."/>
            <person name="Gautier V."/>
            <person name="Ament-velasquez S.L."/>
            <person name="Kruys A."/>
            <person name="Hutchinson M.I."/>
            <person name="Powell A.J."/>
            <person name="Barry K."/>
            <person name="Miller A.N."/>
            <person name="Grigoriev I.V."/>
            <person name="Debuchy R."/>
            <person name="Gladieux P."/>
            <person name="Thoren M.H."/>
            <person name="Johannesson H."/>
        </authorList>
    </citation>
    <scope>NUCLEOTIDE SEQUENCE</scope>
    <source>
        <strain evidence="11">CBS 232.78</strain>
    </source>
</reference>
<keyword evidence="7" id="KW-0539">Nucleus</keyword>
<keyword evidence="5" id="KW-0238">DNA-binding</keyword>
<keyword evidence="4" id="KW-0805">Transcription regulation</keyword>
<comment type="subcellular location">
    <subcellularLocation>
        <location evidence="2">Nucleus</location>
    </subcellularLocation>
</comment>
<feature type="region of interest" description="Disordered" evidence="9">
    <location>
        <begin position="28"/>
        <end position="112"/>
    </location>
</feature>
<dbReference type="Proteomes" id="UP001285441">
    <property type="component" value="Unassembled WGS sequence"/>
</dbReference>
<dbReference type="InterPro" id="IPR050936">
    <property type="entry name" value="AP-1-like"/>
</dbReference>
<comment type="function">
    <text evidence="1">Putative transcription factor.</text>
</comment>
<dbReference type="GO" id="GO:0001228">
    <property type="term" value="F:DNA-binding transcription activator activity, RNA polymerase II-specific"/>
    <property type="evidence" value="ECO:0007669"/>
    <property type="project" value="TreeGrafter"/>
</dbReference>
<comment type="similarity">
    <text evidence="3">Belongs to the bZIP family.</text>
</comment>
<dbReference type="EMBL" id="JAULSW010000009">
    <property type="protein sequence ID" value="KAK3370213.1"/>
    <property type="molecule type" value="Genomic_DNA"/>
</dbReference>
<reference evidence="11" key="1">
    <citation type="journal article" date="2023" name="Mol. Phylogenet. Evol.">
        <title>Genome-scale phylogeny and comparative genomics of the fungal order Sordariales.</title>
        <authorList>
            <person name="Hensen N."/>
            <person name="Bonometti L."/>
            <person name="Westerberg I."/>
            <person name="Brannstrom I.O."/>
            <person name="Guillou S."/>
            <person name="Cros-Aarteil S."/>
            <person name="Calhoun S."/>
            <person name="Haridas S."/>
            <person name="Kuo A."/>
            <person name="Mondo S."/>
            <person name="Pangilinan J."/>
            <person name="Riley R."/>
            <person name="LaButti K."/>
            <person name="Andreopoulos B."/>
            <person name="Lipzen A."/>
            <person name="Chen C."/>
            <person name="Yan M."/>
            <person name="Daum C."/>
            <person name="Ng V."/>
            <person name="Clum A."/>
            <person name="Steindorff A."/>
            <person name="Ohm R.A."/>
            <person name="Martin F."/>
            <person name="Silar P."/>
            <person name="Natvig D.O."/>
            <person name="Lalanne C."/>
            <person name="Gautier V."/>
            <person name="Ament-Velasquez S.L."/>
            <person name="Kruys A."/>
            <person name="Hutchinson M.I."/>
            <person name="Powell A.J."/>
            <person name="Barry K."/>
            <person name="Miller A.N."/>
            <person name="Grigoriev I.V."/>
            <person name="Debuchy R."/>
            <person name="Gladieux P."/>
            <person name="Hiltunen Thoren M."/>
            <person name="Johannesson H."/>
        </authorList>
    </citation>
    <scope>NUCLEOTIDE SEQUENCE</scope>
    <source>
        <strain evidence="11">CBS 232.78</strain>
    </source>
</reference>